<dbReference type="GO" id="GO:0047372">
    <property type="term" value="F:monoacylglycerol lipase activity"/>
    <property type="evidence" value="ECO:0007669"/>
    <property type="project" value="TreeGrafter"/>
</dbReference>
<dbReference type="InterPro" id="IPR029058">
    <property type="entry name" value="AB_hydrolase_fold"/>
</dbReference>
<organism evidence="2">
    <name type="scientific">marine sediment metagenome</name>
    <dbReference type="NCBI Taxonomy" id="412755"/>
    <lineage>
        <taxon>unclassified sequences</taxon>
        <taxon>metagenomes</taxon>
        <taxon>ecological metagenomes</taxon>
    </lineage>
</organism>
<protein>
    <recommendedName>
        <fullName evidence="1">AB hydrolase-1 domain-containing protein</fullName>
    </recommendedName>
</protein>
<dbReference type="SUPFAM" id="SSF53474">
    <property type="entry name" value="alpha/beta-Hydrolases"/>
    <property type="match status" value="1"/>
</dbReference>
<accession>X1CJD1</accession>
<dbReference type="Pfam" id="PF12697">
    <property type="entry name" value="Abhydrolase_6"/>
    <property type="match status" value="1"/>
</dbReference>
<evidence type="ECO:0000259" key="1">
    <source>
        <dbReference type="Pfam" id="PF12697"/>
    </source>
</evidence>
<dbReference type="AlphaFoldDB" id="X1CJD1"/>
<dbReference type="InterPro" id="IPR050266">
    <property type="entry name" value="AB_hydrolase_sf"/>
</dbReference>
<evidence type="ECO:0000313" key="2">
    <source>
        <dbReference type="EMBL" id="GAG96348.1"/>
    </source>
</evidence>
<dbReference type="EMBL" id="BART01021117">
    <property type="protein sequence ID" value="GAG96348.1"/>
    <property type="molecule type" value="Genomic_DNA"/>
</dbReference>
<feature type="domain" description="AB hydrolase-1" evidence="1">
    <location>
        <begin position="3"/>
        <end position="218"/>
    </location>
</feature>
<name>X1CJD1_9ZZZZ</name>
<dbReference type="PRINTS" id="PR00111">
    <property type="entry name" value="ABHYDROLASE"/>
</dbReference>
<proteinExistence type="predicted"/>
<dbReference type="PANTHER" id="PTHR43798:SF5">
    <property type="entry name" value="MONOACYLGLYCEROL LIPASE ABHD6"/>
    <property type="match status" value="1"/>
</dbReference>
<reference evidence="2" key="1">
    <citation type="journal article" date="2014" name="Front. Microbiol.">
        <title>High frequency of phylogenetically diverse reductive dehalogenase-homologous genes in deep subseafloor sedimentary metagenomes.</title>
        <authorList>
            <person name="Kawai M."/>
            <person name="Futagami T."/>
            <person name="Toyoda A."/>
            <person name="Takaki Y."/>
            <person name="Nishi S."/>
            <person name="Hori S."/>
            <person name="Arai W."/>
            <person name="Tsubouchi T."/>
            <person name="Morono Y."/>
            <person name="Uchiyama I."/>
            <person name="Ito T."/>
            <person name="Fujiyama A."/>
            <person name="Inagaki F."/>
            <person name="Takami H."/>
        </authorList>
    </citation>
    <scope>NUCLEOTIDE SEQUENCE</scope>
    <source>
        <strain evidence="2">Expedition CK06-06</strain>
    </source>
</reference>
<gene>
    <name evidence="2" type="ORF">S01H4_39058</name>
</gene>
<dbReference type="GO" id="GO:0046464">
    <property type="term" value="P:acylglycerol catabolic process"/>
    <property type="evidence" value="ECO:0007669"/>
    <property type="project" value="TreeGrafter"/>
</dbReference>
<dbReference type="GO" id="GO:0016020">
    <property type="term" value="C:membrane"/>
    <property type="evidence" value="ECO:0007669"/>
    <property type="project" value="TreeGrafter"/>
</dbReference>
<dbReference type="Gene3D" id="3.40.50.1820">
    <property type="entry name" value="alpha/beta hydrolase"/>
    <property type="match status" value="1"/>
</dbReference>
<dbReference type="InterPro" id="IPR000073">
    <property type="entry name" value="AB_hydrolase_1"/>
</dbReference>
<dbReference type="PANTHER" id="PTHR43798">
    <property type="entry name" value="MONOACYLGLYCEROL LIPASE"/>
    <property type="match status" value="1"/>
</dbReference>
<comment type="caution">
    <text evidence="2">The sequence shown here is derived from an EMBL/GenBank/DDBJ whole genome shotgun (WGS) entry which is preliminary data.</text>
</comment>
<sequence length="229" mass="24865">MQLVFIHGSGNAGKVWTCQSRHFPGSIAVDLPGHPQGDLIDSIPGMAAWLKRYVDERNLSELVLIGHSIGGGIALQYALDYPEDVRALISIGSGGRLRVHPDTIAYMEHAIADPDSIAPLIDSFWQKVTGDTARELKADSLALGPGVFLNDFKACDTFDVMARLGEISVPTLAIVGTEDVMTPVKYAQFLVDTIQNARIEIIEGGTHYVFAEYPEEVNVAIDAFLEELA</sequence>